<dbReference type="WBParaSite" id="OFLC_0001234701-mRNA-1">
    <property type="protein sequence ID" value="OFLC_0001234701-mRNA-1"/>
    <property type="gene ID" value="OFLC_0001234701"/>
</dbReference>
<dbReference type="Proteomes" id="UP000267606">
    <property type="component" value="Unassembled WGS sequence"/>
</dbReference>
<keyword evidence="1 4" id="KW-0479">Metal-binding</keyword>
<dbReference type="EMBL" id="UZAJ01019074">
    <property type="protein sequence ID" value="VDO84113.1"/>
    <property type="molecule type" value="Genomic_DNA"/>
</dbReference>
<dbReference type="Pfam" id="PF00412">
    <property type="entry name" value="LIM"/>
    <property type="match status" value="1"/>
</dbReference>
<proteinExistence type="predicted"/>
<dbReference type="GO" id="GO:0003714">
    <property type="term" value="F:transcription corepressor activity"/>
    <property type="evidence" value="ECO:0007669"/>
    <property type="project" value="TreeGrafter"/>
</dbReference>
<evidence type="ECO:0000313" key="7">
    <source>
        <dbReference type="Proteomes" id="UP000267606"/>
    </source>
</evidence>
<evidence type="ECO:0000256" key="4">
    <source>
        <dbReference type="PROSITE-ProRule" id="PRU00125"/>
    </source>
</evidence>
<feature type="domain" description="LIM zinc-binding" evidence="5">
    <location>
        <begin position="6"/>
        <end position="66"/>
    </location>
</feature>
<dbReference type="GO" id="GO:0001666">
    <property type="term" value="P:response to hypoxia"/>
    <property type="evidence" value="ECO:0007669"/>
    <property type="project" value="TreeGrafter"/>
</dbReference>
<dbReference type="AlphaFoldDB" id="A0A183HXY4"/>
<dbReference type="SMART" id="SM00132">
    <property type="entry name" value="LIM"/>
    <property type="match status" value="1"/>
</dbReference>
<evidence type="ECO:0000256" key="2">
    <source>
        <dbReference type="ARBA" id="ARBA00022833"/>
    </source>
</evidence>
<dbReference type="GO" id="GO:0000932">
    <property type="term" value="C:P-body"/>
    <property type="evidence" value="ECO:0007669"/>
    <property type="project" value="TreeGrafter"/>
</dbReference>
<dbReference type="GO" id="GO:0005912">
    <property type="term" value="C:adherens junction"/>
    <property type="evidence" value="ECO:0007669"/>
    <property type="project" value="TreeGrafter"/>
</dbReference>
<keyword evidence="2 4" id="KW-0862">Zinc</keyword>
<dbReference type="PROSITE" id="PS00478">
    <property type="entry name" value="LIM_DOMAIN_1"/>
    <property type="match status" value="1"/>
</dbReference>
<accession>A0A183HXY4</accession>
<dbReference type="SUPFAM" id="SSF57716">
    <property type="entry name" value="Glucocorticoid receptor-like (DNA-binding domain)"/>
    <property type="match status" value="2"/>
</dbReference>
<reference evidence="8" key="1">
    <citation type="submission" date="2016-06" db="UniProtKB">
        <authorList>
            <consortium name="WormBaseParasite"/>
        </authorList>
    </citation>
    <scope>IDENTIFICATION</scope>
</reference>
<evidence type="ECO:0000256" key="1">
    <source>
        <dbReference type="ARBA" id="ARBA00022723"/>
    </source>
</evidence>
<dbReference type="GO" id="GO:0035331">
    <property type="term" value="P:negative regulation of hippo signaling"/>
    <property type="evidence" value="ECO:0007669"/>
    <property type="project" value="TreeGrafter"/>
</dbReference>
<dbReference type="GO" id="GO:0007010">
    <property type="term" value="P:cytoskeleton organization"/>
    <property type="evidence" value="ECO:0007669"/>
    <property type="project" value="TreeGrafter"/>
</dbReference>
<dbReference type="GO" id="GO:0005634">
    <property type="term" value="C:nucleus"/>
    <property type="evidence" value="ECO:0007669"/>
    <property type="project" value="TreeGrafter"/>
</dbReference>
<sequence>MHETAERCAACSHFIMDMVLHALGKSYHPRCFRCEKCKTCLDGVPFALDPQGHVYCTEDYHRLFAPKCAACLKAIMPNKVSCKIFSY</sequence>
<dbReference type="GO" id="GO:0005667">
    <property type="term" value="C:transcription regulator complex"/>
    <property type="evidence" value="ECO:0007669"/>
    <property type="project" value="TreeGrafter"/>
</dbReference>
<dbReference type="GO" id="GO:0046872">
    <property type="term" value="F:metal ion binding"/>
    <property type="evidence" value="ECO:0007669"/>
    <property type="project" value="UniProtKB-KW"/>
</dbReference>
<evidence type="ECO:0000256" key="3">
    <source>
        <dbReference type="ARBA" id="ARBA00023038"/>
    </source>
</evidence>
<dbReference type="PANTHER" id="PTHR24219:SF4">
    <property type="entry name" value="LIM DOMAIN-CONTAINING PROTEIN JUB"/>
    <property type="match status" value="1"/>
</dbReference>
<evidence type="ECO:0000313" key="6">
    <source>
        <dbReference type="EMBL" id="VDO84113.1"/>
    </source>
</evidence>
<reference evidence="6 7" key="2">
    <citation type="submission" date="2018-11" db="EMBL/GenBank/DDBJ databases">
        <authorList>
            <consortium name="Pathogen Informatics"/>
        </authorList>
    </citation>
    <scope>NUCLEOTIDE SEQUENCE [LARGE SCALE GENOMIC DNA]</scope>
</reference>
<evidence type="ECO:0000259" key="5">
    <source>
        <dbReference type="PROSITE" id="PS50023"/>
    </source>
</evidence>
<dbReference type="InterPro" id="IPR001781">
    <property type="entry name" value="Znf_LIM"/>
</dbReference>
<keyword evidence="3 4" id="KW-0440">LIM domain</keyword>
<organism evidence="8">
    <name type="scientific">Onchocerca flexuosa</name>
    <dbReference type="NCBI Taxonomy" id="387005"/>
    <lineage>
        <taxon>Eukaryota</taxon>
        <taxon>Metazoa</taxon>
        <taxon>Ecdysozoa</taxon>
        <taxon>Nematoda</taxon>
        <taxon>Chromadorea</taxon>
        <taxon>Rhabditida</taxon>
        <taxon>Spirurina</taxon>
        <taxon>Spiruromorpha</taxon>
        <taxon>Filarioidea</taxon>
        <taxon>Onchocercidae</taxon>
        <taxon>Onchocerca</taxon>
    </lineage>
</organism>
<gene>
    <name evidence="6" type="ORF">OFLC_LOCUS12343</name>
</gene>
<dbReference type="PANTHER" id="PTHR24219">
    <property type="entry name" value="LIM DOMAIN-CONTAINING PROTEIN JUB"/>
    <property type="match status" value="1"/>
</dbReference>
<name>A0A183HXY4_9BILA</name>
<dbReference type="InterPro" id="IPR047172">
    <property type="entry name" value="Ajuba-like"/>
</dbReference>
<dbReference type="PROSITE" id="PS50023">
    <property type="entry name" value="LIM_DOMAIN_2"/>
    <property type="match status" value="1"/>
</dbReference>
<keyword evidence="7" id="KW-1185">Reference proteome</keyword>
<protein>
    <submittedName>
        <fullName evidence="8">LIM zinc-binding domain-containing protein</fullName>
    </submittedName>
</protein>
<dbReference type="STRING" id="387005.A0A183HXY4"/>
<evidence type="ECO:0000313" key="8">
    <source>
        <dbReference type="WBParaSite" id="OFLC_0001234701-mRNA-1"/>
    </source>
</evidence>
<dbReference type="Gene3D" id="2.10.110.10">
    <property type="entry name" value="Cysteine Rich Protein"/>
    <property type="match status" value="1"/>
</dbReference>